<dbReference type="EMBL" id="JAACJO010000004">
    <property type="protein sequence ID" value="KAF5359551.1"/>
    <property type="molecule type" value="Genomic_DNA"/>
</dbReference>
<keyword evidence="3 8" id="KW-0813">Transport</keyword>
<evidence type="ECO:0008006" key="13">
    <source>
        <dbReference type="Google" id="ProtNLM"/>
    </source>
</evidence>
<dbReference type="InterPro" id="IPR050363">
    <property type="entry name" value="MIP/Aquaporin"/>
</dbReference>
<dbReference type="Pfam" id="PF00230">
    <property type="entry name" value="MIP"/>
    <property type="match status" value="1"/>
</dbReference>
<dbReference type="PANTHER" id="PTHR43829:SF14">
    <property type="entry name" value="AQUAPORIN 3"/>
    <property type="match status" value="1"/>
</dbReference>
<sequence length="347" mass="37455">MTRNVYLGDLHERPGVFRLWERQRNRREVHWLIECFAETLGVFLYVFPGVGSTLGFILGGITNQAGVSSIFQIGFAYALGILFALGIAAGTSGGHFHPGVTIVHVIFRGFPVSKAFRYIVAQIFGGYLACMLVYYQWRPFVHEMVDGLAAAGEEALMFTPNGPPGAFALYLPPGMTLGSIFLNEFVCSFFVGLVIWAAGDPTNIVITPALGAPCVALAYAAAIWSFAVPGIALNSARDVGGRLWAMSIWGLKAGGGKYAAIAALTNIPATIFAVAFYEIFLVDSDRLVTSQASEFARLVHGNRRLVSKDAPLAPDASTIERGRQSNHDSGKASIDAFEVAPETQQRR</sequence>
<keyword evidence="6 10" id="KW-1133">Transmembrane helix</keyword>
<evidence type="ECO:0000313" key="11">
    <source>
        <dbReference type="EMBL" id="KAF5359551.1"/>
    </source>
</evidence>
<reference evidence="11 12" key="1">
    <citation type="journal article" date="2020" name="ISME J.">
        <title>Uncovering the hidden diversity of litter-decomposition mechanisms in mushroom-forming fungi.</title>
        <authorList>
            <person name="Floudas D."/>
            <person name="Bentzer J."/>
            <person name="Ahren D."/>
            <person name="Johansson T."/>
            <person name="Persson P."/>
            <person name="Tunlid A."/>
        </authorList>
    </citation>
    <scope>NUCLEOTIDE SEQUENCE [LARGE SCALE GENOMIC DNA]</scope>
    <source>
        <strain evidence="11 12">CBS 146.42</strain>
    </source>
</reference>
<evidence type="ECO:0000256" key="2">
    <source>
        <dbReference type="ARBA" id="ARBA00006175"/>
    </source>
</evidence>
<comment type="caution">
    <text evidence="11">The sequence shown here is derived from an EMBL/GenBank/DDBJ whole genome shotgun (WGS) entry which is preliminary data.</text>
</comment>
<proteinExistence type="inferred from homology"/>
<keyword evidence="12" id="KW-1185">Reference proteome</keyword>
<feature type="transmembrane region" description="Helical" evidence="10">
    <location>
        <begin position="115"/>
        <end position="137"/>
    </location>
</feature>
<dbReference type="Proteomes" id="UP000559027">
    <property type="component" value="Unassembled WGS sequence"/>
</dbReference>
<keyword evidence="4 8" id="KW-0812">Transmembrane</keyword>
<dbReference type="GO" id="GO:0015250">
    <property type="term" value="F:water channel activity"/>
    <property type="evidence" value="ECO:0007669"/>
    <property type="project" value="TreeGrafter"/>
</dbReference>
<dbReference type="SUPFAM" id="SSF81338">
    <property type="entry name" value="Aquaporin-like"/>
    <property type="match status" value="1"/>
</dbReference>
<dbReference type="InterPro" id="IPR023271">
    <property type="entry name" value="Aquaporin-like"/>
</dbReference>
<feature type="transmembrane region" description="Helical" evidence="10">
    <location>
        <begin position="210"/>
        <end position="236"/>
    </location>
</feature>
<keyword evidence="7 10" id="KW-0472">Membrane</keyword>
<evidence type="ECO:0000256" key="7">
    <source>
        <dbReference type="ARBA" id="ARBA00023136"/>
    </source>
</evidence>
<dbReference type="GO" id="GO:0005886">
    <property type="term" value="C:plasma membrane"/>
    <property type="evidence" value="ECO:0007669"/>
    <property type="project" value="TreeGrafter"/>
</dbReference>
<name>A0A8H5G7E5_9AGAR</name>
<evidence type="ECO:0000256" key="8">
    <source>
        <dbReference type="RuleBase" id="RU000477"/>
    </source>
</evidence>
<feature type="transmembrane region" description="Helical" evidence="10">
    <location>
        <begin position="70"/>
        <end position="94"/>
    </location>
</feature>
<accession>A0A8H5G7E5</accession>
<feature type="region of interest" description="Disordered" evidence="9">
    <location>
        <begin position="309"/>
        <end position="347"/>
    </location>
</feature>
<organism evidence="11 12">
    <name type="scientific">Leucocoprinus leucothites</name>
    <dbReference type="NCBI Taxonomy" id="201217"/>
    <lineage>
        <taxon>Eukaryota</taxon>
        <taxon>Fungi</taxon>
        <taxon>Dikarya</taxon>
        <taxon>Basidiomycota</taxon>
        <taxon>Agaricomycotina</taxon>
        <taxon>Agaricomycetes</taxon>
        <taxon>Agaricomycetidae</taxon>
        <taxon>Agaricales</taxon>
        <taxon>Agaricineae</taxon>
        <taxon>Agaricaceae</taxon>
        <taxon>Leucocoprinus</taxon>
    </lineage>
</organism>
<dbReference type="PRINTS" id="PR00783">
    <property type="entry name" value="MINTRINSICP"/>
</dbReference>
<evidence type="ECO:0000256" key="10">
    <source>
        <dbReference type="SAM" id="Phobius"/>
    </source>
</evidence>
<dbReference type="PANTHER" id="PTHR43829">
    <property type="entry name" value="AQUAPORIN OR AQUAGLYCEROPORIN RELATED"/>
    <property type="match status" value="1"/>
</dbReference>
<evidence type="ECO:0000256" key="9">
    <source>
        <dbReference type="SAM" id="MobiDB-lite"/>
    </source>
</evidence>
<evidence type="ECO:0000256" key="3">
    <source>
        <dbReference type="ARBA" id="ARBA00022448"/>
    </source>
</evidence>
<comment type="similarity">
    <text evidence="2 8">Belongs to the MIP/aquaporin (TC 1.A.8) family.</text>
</comment>
<feature type="transmembrane region" description="Helical" evidence="10">
    <location>
        <begin position="180"/>
        <end position="198"/>
    </location>
</feature>
<dbReference type="Gene3D" id="1.20.1080.10">
    <property type="entry name" value="Glycerol uptake facilitator protein"/>
    <property type="match status" value="1"/>
</dbReference>
<keyword evidence="5" id="KW-0677">Repeat</keyword>
<dbReference type="InterPro" id="IPR000425">
    <property type="entry name" value="MIP"/>
</dbReference>
<feature type="transmembrane region" description="Helical" evidence="10">
    <location>
        <begin position="31"/>
        <end position="58"/>
    </location>
</feature>
<feature type="transmembrane region" description="Helical" evidence="10">
    <location>
        <begin position="256"/>
        <end position="277"/>
    </location>
</feature>
<evidence type="ECO:0000256" key="4">
    <source>
        <dbReference type="ARBA" id="ARBA00022692"/>
    </source>
</evidence>
<comment type="subcellular location">
    <subcellularLocation>
        <location evidence="1">Membrane</location>
        <topology evidence="1">Multi-pass membrane protein</topology>
    </subcellularLocation>
</comment>
<evidence type="ECO:0000256" key="5">
    <source>
        <dbReference type="ARBA" id="ARBA00022737"/>
    </source>
</evidence>
<evidence type="ECO:0000313" key="12">
    <source>
        <dbReference type="Proteomes" id="UP000559027"/>
    </source>
</evidence>
<protein>
    <recommendedName>
        <fullName evidence="13">Aquaporin-like protein</fullName>
    </recommendedName>
</protein>
<evidence type="ECO:0000256" key="1">
    <source>
        <dbReference type="ARBA" id="ARBA00004141"/>
    </source>
</evidence>
<gene>
    <name evidence="11" type="ORF">D9756_003402</name>
</gene>
<evidence type="ECO:0000256" key="6">
    <source>
        <dbReference type="ARBA" id="ARBA00022989"/>
    </source>
</evidence>
<feature type="compositionally biased region" description="Basic and acidic residues" evidence="9">
    <location>
        <begin position="318"/>
        <end position="330"/>
    </location>
</feature>
<dbReference type="OrthoDB" id="3222at2759"/>
<dbReference type="GO" id="GO:0015254">
    <property type="term" value="F:glycerol channel activity"/>
    <property type="evidence" value="ECO:0007669"/>
    <property type="project" value="TreeGrafter"/>
</dbReference>
<dbReference type="AlphaFoldDB" id="A0A8H5G7E5"/>